<dbReference type="Pfam" id="PF00083">
    <property type="entry name" value="Sugar_tr"/>
    <property type="match status" value="1"/>
</dbReference>
<feature type="transmembrane region" description="Helical" evidence="9">
    <location>
        <begin position="349"/>
        <end position="370"/>
    </location>
</feature>
<evidence type="ECO:0000256" key="7">
    <source>
        <dbReference type="RuleBase" id="RU003346"/>
    </source>
</evidence>
<dbReference type="Gene3D" id="1.20.1250.20">
    <property type="entry name" value="MFS general substrate transporter like domains"/>
    <property type="match status" value="1"/>
</dbReference>
<feature type="transmembrane region" description="Helical" evidence="9">
    <location>
        <begin position="461"/>
        <end position="479"/>
    </location>
</feature>
<name>A0ABP0ZN37_9ASCO</name>
<evidence type="ECO:0000256" key="6">
    <source>
        <dbReference type="ARBA" id="ARBA00023136"/>
    </source>
</evidence>
<evidence type="ECO:0000256" key="4">
    <source>
        <dbReference type="ARBA" id="ARBA00022692"/>
    </source>
</evidence>
<evidence type="ECO:0000259" key="10">
    <source>
        <dbReference type="PROSITE" id="PS50850"/>
    </source>
</evidence>
<dbReference type="InterPro" id="IPR005828">
    <property type="entry name" value="MFS_sugar_transport-like"/>
</dbReference>
<feature type="compositionally biased region" description="Basic and acidic residues" evidence="8">
    <location>
        <begin position="529"/>
        <end position="542"/>
    </location>
</feature>
<feature type="transmembrane region" description="Helical" evidence="9">
    <location>
        <begin position="430"/>
        <end position="449"/>
    </location>
</feature>
<evidence type="ECO:0000256" key="3">
    <source>
        <dbReference type="ARBA" id="ARBA00022448"/>
    </source>
</evidence>
<evidence type="ECO:0000313" key="12">
    <source>
        <dbReference type="Proteomes" id="UP001497383"/>
    </source>
</evidence>
<dbReference type="InterPro" id="IPR020846">
    <property type="entry name" value="MFS_dom"/>
</dbReference>
<dbReference type="PANTHER" id="PTHR48022">
    <property type="entry name" value="PLASTIDIC GLUCOSE TRANSPORTER 4"/>
    <property type="match status" value="1"/>
</dbReference>
<accession>A0ABP0ZN37</accession>
<feature type="transmembrane region" description="Helical" evidence="9">
    <location>
        <begin position="158"/>
        <end position="179"/>
    </location>
</feature>
<evidence type="ECO:0000313" key="11">
    <source>
        <dbReference type="EMBL" id="CAK9438541.1"/>
    </source>
</evidence>
<feature type="transmembrane region" description="Helical" evidence="9">
    <location>
        <begin position="100"/>
        <end position="119"/>
    </location>
</feature>
<sequence>MSSKFERILTGPALAINNFLDKTPKIYNVYFVACISTIAGMMFGFDISSMSAFIGTDSYMNYFDSPGADMQGFITSSMPLGSFFGAILSSFVSEPFGRRISLLACAFFWMVGAAVQSSSQNRAQLIIGRIISGVGVGFGSSVATIYGAELAPRKVRGFIGGMFQFAVTLGIMIMFYISYGLGQINGQASFRIAWGIQIVPGLLLFFGVMLIPESPRWLAKQGQWEKAEFIVSKVQAKGDREAPEVLIEISEIKDQILIEESAKSTSYATLFTKKYIKRTFTACFAQIWQQLTGMNVMMYYIVYLFMMAGKTGNTNLVASSIQYVLNTVCTIPALFVVDRIGRRPLLMGGAIFMMIFQFGLAGILGAHAVPWPDSPNPTVTIKIPEDNKSASHGAIACAYLFVVGFASTWGVTTWVWVAEAWGDNRIAQRGNSLATAANWIMNFAIAMYTPSGFKSISWKTYIIYGVFCLCMLIHVYVGFPETRGKRLEEIGQMWDENVPAWRSASWQPTVPLASDAELARKMSVEHKENGLIEQDTHSKEGDLMGQDTQSEEKV</sequence>
<feature type="transmembrane region" description="Helical" evidence="9">
    <location>
        <begin position="29"/>
        <end position="53"/>
    </location>
</feature>
<comment type="subcellular location">
    <subcellularLocation>
        <location evidence="1">Membrane</location>
        <topology evidence="1">Multi-pass membrane protein</topology>
    </subcellularLocation>
</comment>
<evidence type="ECO:0000256" key="8">
    <source>
        <dbReference type="SAM" id="MobiDB-lite"/>
    </source>
</evidence>
<comment type="similarity">
    <text evidence="2 7">Belongs to the major facilitator superfamily. Sugar transporter (TC 2.A.1.1) family.</text>
</comment>
<dbReference type="RefSeq" id="XP_066829703.1">
    <property type="nucleotide sequence ID" value="XM_066972800.1"/>
</dbReference>
<gene>
    <name evidence="11" type="ORF">LODBEIA_P27650</name>
</gene>
<keyword evidence="4 9" id="KW-0812">Transmembrane</keyword>
<dbReference type="CDD" id="cd17356">
    <property type="entry name" value="MFS_HXT"/>
    <property type="match status" value="1"/>
</dbReference>
<dbReference type="PANTHER" id="PTHR48022:SF7">
    <property type="entry name" value="MAJOR FACILITATOR SUPERFAMILY (MFS) PROFILE DOMAIN-CONTAINING PROTEIN-RELATED"/>
    <property type="match status" value="1"/>
</dbReference>
<dbReference type="PROSITE" id="PS50850">
    <property type="entry name" value="MFS"/>
    <property type="match status" value="1"/>
</dbReference>
<reference evidence="11 12" key="1">
    <citation type="submission" date="2024-03" db="EMBL/GenBank/DDBJ databases">
        <authorList>
            <person name="Brejova B."/>
        </authorList>
    </citation>
    <scope>NUCLEOTIDE SEQUENCE [LARGE SCALE GENOMIC DNA]</scope>
    <source>
        <strain evidence="11 12">CBS 14171</strain>
    </source>
</reference>
<feature type="transmembrane region" description="Helical" evidence="9">
    <location>
        <begin position="125"/>
        <end position="146"/>
    </location>
</feature>
<feature type="transmembrane region" description="Helical" evidence="9">
    <location>
        <begin position="191"/>
        <end position="211"/>
    </location>
</feature>
<evidence type="ECO:0000256" key="2">
    <source>
        <dbReference type="ARBA" id="ARBA00010992"/>
    </source>
</evidence>
<dbReference type="EMBL" id="OZ022407">
    <property type="protein sequence ID" value="CAK9438541.1"/>
    <property type="molecule type" value="Genomic_DNA"/>
</dbReference>
<organism evidence="11 12">
    <name type="scientific">Lodderomyces beijingensis</name>
    <dbReference type="NCBI Taxonomy" id="1775926"/>
    <lineage>
        <taxon>Eukaryota</taxon>
        <taxon>Fungi</taxon>
        <taxon>Dikarya</taxon>
        <taxon>Ascomycota</taxon>
        <taxon>Saccharomycotina</taxon>
        <taxon>Pichiomycetes</taxon>
        <taxon>Debaryomycetaceae</taxon>
        <taxon>Candida/Lodderomyces clade</taxon>
        <taxon>Lodderomyces</taxon>
    </lineage>
</organism>
<dbReference type="PRINTS" id="PR00171">
    <property type="entry name" value="SUGRTRNSPORT"/>
</dbReference>
<dbReference type="NCBIfam" id="TIGR00879">
    <property type="entry name" value="SP"/>
    <property type="match status" value="1"/>
</dbReference>
<keyword evidence="12" id="KW-1185">Reference proteome</keyword>
<dbReference type="PROSITE" id="PS00217">
    <property type="entry name" value="SUGAR_TRANSPORT_2"/>
    <property type="match status" value="1"/>
</dbReference>
<keyword evidence="5 9" id="KW-1133">Transmembrane helix</keyword>
<dbReference type="InterPro" id="IPR036259">
    <property type="entry name" value="MFS_trans_sf"/>
</dbReference>
<dbReference type="Proteomes" id="UP001497383">
    <property type="component" value="Chromosome 3"/>
</dbReference>
<feature type="region of interest" description="Disordered" evidence="8">
    <location>
        <begin position="529"/>
        <end position="554"/>
    </location>
</feature>
<feature type="transmembrane region" description="Helical" evidence="9">
    <location>
        <begin position="390"/>
        <end position="418"/>
    </location>
</feature>
<feature type="transmembrane region" description="Helical" evidence="9">
    <location>
        <begin position="320"/>
        <end position="337"/>
    </location>
</feature>
<dbReference type="InterPro" id="IPR050360">
    <property type="entry name" value="MFS_Sugar_Transporters"/>
</dbReference>
<dbReference type="GeneID" id="92207961"/>
<evidence type="ECO:0000256" key="5">
    <source>
        <dbReference type="ARBA" id="ARBA00022989"/>
    </source>
</evidence>
<keyword evidence="6 9" id="KW-0472">Membrane</keyword>
<feature type="domain" description="Major facilitator superfamily (MFS) profile" evidence="10">
    <location>
        <begin position="32"/>
        <end position="483"/>
    </location>
</feature>
<feature type="transmembrane region" description="Helical" evidence="9">
    <location>
        <begin position="73"/>
        <end position="93"/>
    </location>
</feature>
<dbReference type="InterPro" id="IPR005829">
    <property type="entry name" value="Sugar_transporter_CS"/>
</dbReference>
<feature type="transmembrane region" description="Helical" evidence="9">
    <location>
        <begin position="287"/>
        <end position="308"/>
    </location>
</feature>
<evidence type="ECO:0000256" key="1">
    <source>
        <dbReference type="ARBA" id="ARBA00004141"/>
    </source>
</evidence>
<keyword evidence="3 7" id="KW-0813">Transport</keyword>
<dbReference type="PROSITE" id="PS00216">
    <property type="entry name" value="SUGAR_TRANSPORT_1"/>
    <property type="match status" value="2"/>
</dbReference>
<dbReference type="InterPro" id="IPR003663">
    <property type="entry name" value="Sugar/inositol_transpt"/>
</dbReference>
<protein>
    <recommendedName>
        <fullName evidence="10">Major facilitator superfamily (MFS) profile domain-containing protein</fullName>
    </recommendedName>
</protein>
<dbReference type="SUPFAM" id="SSF103473">
    <property type="entry name" value="MFS general substrate transporter"/>
    <property type="match status" value="1"/>
</dbReference>
<proteinExistence type="inferred from homology"/>
<evidence type="ECO:0000256" key="9">
    <source>
        <dbReference type="SAM" id="Phobius"/>
    </source>
</evidence>